<evidence type="ECO:0000313" key="1">
    <source>
        <dbReference type="EMBL" id="KAK8562433.1"/>
    </source>
</evidence>
<protein>
    <submittedName>
        <fullName evidence="1">Uncharacterized protein</fullName>
    </submittedName>
</protein>
<gene>
    <name evidence="1" type="ORF">V6N12_010511</name>
</gene>
<reference evidence="1 2" key="1">
    <citation type="journal article" date="2024" name="G3 (Bethesda)">
        <title>Genome assembly of Hibiscus sabdariffa L. provides insights into metabolisms of medicinal natural products.</title>
        <authorList>
            <person name="Kim T."/>
        </authorList>
    </citation>
    <scope>NUCLEOTIDE SEQUENCE [LARGE SCALE GENOMIC DNA]</scope>
    <source>
        <strain evidence="1">TK-2024</strain>
        <tissue evidence="1">Old leaves</tissue>
    </source>
</reference>
<name>A0ABR2EKA1_9ROSI</name>
<keyword evidence="2" id="KW-1185">Reference proteome</keyword>
<organism evidence="1 2">
    <name type="scientific">Hibiscus sabdariffa</name>
    <name type="common">roselle</name>
    <dbReference type="NCBI Taxonomy" id="183260"/>
    <lineage>
        <taxon>Eukaryota</taxon>
        <taxon>Viridiplantae</taxon>
        <taxon>Streptophyta</taxon>
        <taxon>Embryophyta</taxon>
        <taxon>Tracheophyta</taxon>
        <taxon>Spermatophyta</taxon>
        <taxon>Magnoliopsida</taxon>
        <taxon>eudicotyledons</taxon>
        <taxon>Gunneridae</taxon>
        <taxon>Pentapetalae</taxon>
        <taxon>rosids</taxon>
        <taxon>malvids</taxon>
        <taxon>Malvales</taxon>
        <taxon>Malvaceae</taxon>
        <taxon>Malvoideae</taxon>
        <taxon>Hibiscus</taxon>
    </lineage>
</organism>
<evidence type="ECO:0000313" key="2">
    <source>
        <dbReference type="Proteomes" id="UP001472677"/>
    </source>
</evidence>
<dbReference type="Proteomes" id="UP001472677">
    <property type="component" value="Unassembled WGS sequence"/>
</dbReference>
<sequence>MVPFLRHRSTFMARSTTATAGKDLKPYPLHQLHRVGGCASRPSPHNLHQLHRVGGLLAHVKGDVLSVDLDHEPHP</sequence>
<dbReference type="EMBL" id="JBBPBM010000012">
    <property type="protein sequence ID" value="KAK8562433.1"/>
    <property type="molecule type" value="Genomic_DNA"/>
</dbReference>
<comment type="caution">
    <text evidence="1">The sequence shown here is derived from an EMBL/GenBank/DDBJ whole genome shotgun (WGS) entry which is preliminary data.</text>
</comment>
<accession>A0ABR2EKA1</accession>
<proteinExistence type="predicted"/>